<dbReference type="Proteomes" id="UP001162164">
    <property type="component" value="Unassembled WGS sequence"/>
</dbReference>
<protein>
    <recommendedName>
        <fullName evidence="6">RRM domain-containing protein</fullName>
    </recommendedName>
</protein>
<dbReference type="SMART" id="SM00360">
    <property type="entry name" value="RRM"/>
    <property type="match status" value="1"/>
</dbReference>
<comment type="subcellular location">
    <subcellularLocation>
        <location evidence="1">Nucleus</location>
    </subcellularLocation>
</comment>
<feature type="non-terminal residue" evidence="7">
    <location>
        <position position="1"/>
    </location>
</feature>
<dbReference type="PANTHER" id="PTHR48039:SF5">
    <property type="entry name" value="RNA-BINDING PROTEIN 28"/>
    <property type="match status" value="1"/>
</dbReference>
<gene>
    <name evidence="7" type="ORF">NQ317_019042</name>
</gene>
<evidence type="ECO:0000313" key="8">
    <source>
        <dbReference type="Proteomes" id="UP001162164"/>
    </source>
</evidence>
<keyword evidence="3 5" id="KW-0694">RNA-binding</keyword>
<keyword evidence="8" id="KW-1185">Reference proteome</keyword>
<dbReference type="Pfam" id="PF00076">
    <property type="entry name" value="RRM_1"/>
    <property type="match status" value="1"/>
</dbReference>
<evidence type="ECO:0000313" key="7">
    <source>
        <dbReference type="EMBL" id="KAJ8982641.1"/>
    </source>
</evidence>
<dbReference type="InterPro" id="IPR000504">
    <property type="entry name" value="RRM_dom"/>
</dbReference>
<evidence type="ECO:0000259" key="6">
    <source>
        <dbReference type="PROSITE" id="PS50102"/>
    </source>
</evidence>
<keyword evidence="4" id="KW-0539">Nucleus</keyword>
<dbReference type="SUPFAM" id="SSF54928">
    <property type="entry name" value="RNA-binding domain, RBD"/>
    <property type="match status" value="1"/>
</dbReference>
<dbReference type="InterPro" id="IPR051945">
    <property type="entry name" value="RRM_MRD1_RNA_proc_ribogen"/>
</dbReference>
<evidence type="ECO:0000256" key="4">
    <source>
        <dbReference type="ARBA" id="ARBA00023242"/>
    </source>
</evidence>
<dbReference type="PANTHER" id="PTHR48039">
    <property type="entry name" value="RNA-BINDING MOTIF PROTEIN 14B"/>
    <property type="match status" value="1"/>
</dbReference>
<proteinExistence type="predicted"/>
<dbReference type="PROSITE" id="PS50102">
    <property type="entry name" value="RRM"/>
    <property type="match status" value="1"/>
</dbReference>
<keyword evidence="2" id="KW-0677">Repeat</keyword>
<dbReference type="EMBL" id="JAPWTJ010000114">
    <property type="protein sequence ID" value="KAJ8982641.1"/>
    <property type="molecule type" value="Genomic_DNA"/>
</dbReference>
<accession>A0ABQ9JWD0</accession>
<reference evidence="7" key="1">
    <citation type="journal article" date="2023" name="Insect Mol. Biol.">
        <title>Genome sequencing provides insights into the evolution of gene families encoding plant cell wall-degrading enzymes in longhorned beetles.</title>
        <authorList>
            <person name="Shin N.R."/>
            <person name="Okamura Y."/>
            <person name="Kirsch R."/>
            <person name="Pauchet Y."/>
        </authorList>
    </citation>
    <scope>NUCLEOTIDE SEQUENCE</scope>
    <source>
        <strain evidence="7">MMC_N1</strain>
    </source>
</reference>
<dbReference type="InterPro" id="IPR012677">
    <property type="entry name" value="Nucleotide-bd_a/b_plait_sf"/>
</dbReference>
<name>A0ABQ9JWD0_9CUCU</name>
<evidence type="ECO:0000256" key="5">
    <source>
        <dbReference type="PROSITE-ProRule" id="PRU00176"/>
    </source>
</evidence>
<dbReference type="InterPro" id="IPR035979">
    <property type="entry name" value="RBD_domain_sf"/>
</dbReference>
<dbReference type="CDD" id="cd12416">
    <property type="entry name" value="RRM4_RBM28_like"/>
    <property type="match status" value="1"/>
</dbReference>
<feature type="domain" description="RRM" evidence="6">
    <location>
        <begin position="37"/>
        <end position="121"/>
    </location>
</feature>
<organism evidence="7 8">
    <name type="scientific">Molorchus minor</name>
    <dbReference type="NCBI Taxonomy" id="1323400"/>
    <lineage>
        <taxon>Eukaryota</taxon>
        <taxon>Metazoa</taxon>
        <taxon>Ecdysozoa</taxon>
        <taxon>Arthropoda</taxon>
        <taxon>Hexapoda</taxon>
        <taxon>Insecta</taxon>
        <taxon>Pterygota</taxon>
        <taxon>Neoptera</taxon>
        <taxon>Endopterygota</taxon>
        <taxon>Coleoptera</taxon>
        <taxon>Polyphaga</taxon>
        <taxon>Cucujiformia</taxon>
        <taxon>Chrysomeloidea</taxon>
        <taxon>Cerambycidae</taxon>
        <taxon>Lamiinae</taxon>
        <taxon>Monochamini</taxon>
        <taxon>Molorchus</taxon>
    </lineage>
</organism>
<evidence type="ECO:0000256" key="3">
    <source>
        <dbReference type="ARBA" id="ARBA00022884"/>
    </source>
</evidence>
<comment type="caution">
    <text evidence="7">The sequence shown here is derived from an EMBL/GenBank/DDBJ whole genome shotgun (WGS) entry which is preliminary data.</text>
</comment>
<evidence type="ECO:0000256" key="1">
    <source>
        <dbReference type="ARBA" id="ARBA00004123"/>
    </source>
</evidence>
<dbReference type="Gene3D" id="3.30.70.330">
    <property type="match status" value="1"/>
</dbReference>
<sequence length="129" mass="14909">ETKAAEGVSEGDVVQRLQIEQYKTQMLRNLNMFVSRERLVVHEFASFLDDKKLHTCFKNVARPGAVVKEAKIMRDLRNMDANGVGKSKEYGFVAFTKHEHALMALRNLNNNPNIFVFKRRPIITFSIRK</sequence>
<evidence type="ECO:0000256" key="2">
    <source>
        <dbReference type="ARBA" id="ARBA00022737"/>
    </source>
</evidence>